<dbReference type="Proteomes" id="UP000014760">
    <property type="component" value="Unassembled WGS sequence"/>
</dbReference>
<evidence type="ECO:0000256" key="2">
    <source>
        <dbReference type="SAM" id="SignalP"/>
    </source>
</evidence>
<name>R7U352_CAPTE</name>
<feature type="compositionally biased region" description="Acidic residues" evidence="1">
    <location>
        <begin position="188"/>
        <end position="197"/>
    </location>
</feature>
<keyword evidence="2" id="KW-0732">Signal</keyword>
<protein>
    <submittedName>
        <fullName evidence="3 4">Uncharacterized protein</fullName>
    </submittedName>
</protein>
<dbReference type="EMBL" id="KB305931">
    <property type="protein sequence ID" value="ELU00526.1"/>
    <property type="molecule type" value="Genomic_DNA"/>
</dbReference>
<reference evidence="3 5" key="2">
    <citation type="journal article" date="2013" name="Nature">
        <title>Insights into bilaterian evolution from three spiralian genomes.</title>
        <authorList>
            <person name="Simakov O."/>
            <person name="Marletaz F."/>
            <person name="Cho S.J."/>
            <person name="Edsinger-Gonzales E."/>
            <person name="Havlak P."/>
            <person name="Hellsten U."/>
            <person name="Kuo D.H."/>
            <person name="Larsson T."/>
            <person name="Lv J."/>
            <person name="Arendt D."/>
            <person name="Savage R."/>
            <person name="Osoegawa K."/>
            <person name="de Jong P."/>
            <person name="Grimwood J."/>
            <person name="Chapman J.A."/>
            <person name="Shapiro H."/>
            <person name="Aerts A."/>
            <person name="Otillar R.P."/>
            <person name="Terry A.Y."/>
            <person name="Boore J.L."/>
            <person name="Grigoriev I.V."/>
            <person name="Lindberg D.R."/>
            <person name="Seaver E.C."/>
            <person name="Weisblat D.A."/>
            <person name="Putnam N.H."/>
            <person name="Rokhsar D.S."/>
        </authorList>
    </citation>
    <scope>NUCLEOTIDE SEQUENCE</scope>
    <source>
        <strain evidence="3 5">I ESC-2004</strain>
    </source>
</reference>
<dbReference type="EMBL" id="AMQN01009672">
    <property type="status" value="NOT_ANNOTATED_CDS"/>
    <property type="molecule type" value="Genomic_DNA"/>
</dbReference>
<evidence type="ECO:0000313" key="4">
    <source>
        <dbReference type="EnsemblMetazoa" id="CapteP227442"/>
    </source>
</evidence>
<sequence length="220" mass="23803">MRLCLALALTALCLSLADAHRFGGFGGPGGRMSSFGRGFYKFLRSHWTFHQLKCAVKDSEGEDVMSFPWYARLFECEEGTSCEVGPLEVSKWGEKYNVTFCNSVDEDGNLMVLRGACLITYTDDDSVAVDDTNGYDFCTGGPLDVEYNGRPAEAFYPEFDSFGCGSGGRRWKKTNMSTTTTTTSAPEVEGEAGEGAEEGQAGGEEEKPEVPAGPEGNVPE</sequence>
<evidence type="ECO:0000313" key="5">
    <source>
        <dbReference type="Proteomes" id="UP000014760"/>
    </source>
</evidence>
<gene>
    <name evidence="3" type="ORF">CAPTEDRAFT_227442</name>
</gene>
<feature type="chain" id="PRO_5008787653" evidence="2">
    <location>
        <begin position="20"/>
        <end position="220"/>
    </location>
</feature>
<reference evidence="5" key="1">
    <citation type="submission" date="2012-12" db="EMBL/GenBank/DDBJ databases">
        <authorList>
            <person name="Hellsten U."/>
            <person name="Grimwood J."/>
            <person name="Chapman J.A."/>
            <person name="Shapiro H."/>
            <person name="Aerts A."/>
            <person name="Otillar R.P."/>
            <person name="Terry A.Y."/>
            <person name="Boore J.L."/>
            <person name="Simakov O."/>
            <person name="Marletaz F."/>
            <person name="Cho S.-J."/>
            <person name="Edsinger-Gonzales E."/>
            <person name="Havlak P."/>
            <person name="Kuo D.-H."/>
            <person name="Larsson T."/>
            <person name="Lv J."/>
            <person name="Arendt D."/>
            <person name="Savage R."/>
            <person name="Osoegawa K."/>
            <person name="de Jong P."/>
            <person name="Lindberg D.R."/>
            <person name="Seaver E.C."/>
            <person name="Weisblat D.A."/>
            <person name="Putnam N.H."/>
            <person name="Grigoriev I.V."/>
            <person name="Rokhsar D.S."/>
        </authorList>
    </citation>
    <scope>NUCLEOTIDE SEQUENCE</scope>
    <source>
        <strain evidence="5">I ESC-2004</strain>
    </source>
</reference>
<feature type="signal peptide" evidence="2">
    <location>
        <begin position="1"/>
        <end position="19"/>
    </location>
</feature>
<reference evidence="4" key="3">
    <citation type="submission" date="2015-06" db="UniProtKB">
        <authorList>
            <consortium name="EnsemblMetazoa"/>
        </authorList>
    </citation>
    <scope>IDENTIFICATION</scope>
</reference>
<evidence type="ECO:0000313" key="3">
    <source>
        <dbReference type="EMBL" id="ELU00526.1"/>
    </source>
</evidence>
<feature type="region of interest" description="Disordered" evidence="1">
    <location>
        <begin position="170"/>
        <end position="220"/>
    </location>
</feature>
<dbReference type="AlphaFoldDB" id="R7U352"/>
<dbReference type="HOGENOM" id="CLU_1257130_0_0_1"/>
<accession>R7U352</accession>
<evidence type="ECO:0000256" key="1">
    <source>
        <dbReference type="SAM" id="MobiDB-lite"/>
    </source>
</evidence>
<keyword evidence="5" id="KW-1185">Reference proteome</keyword>
<organism evidence="3">
    <name type="scientific">Capitella teleta</name>
    <name type="common">Polychaete worm</name>
    <dbReference type="NCBI Taxonomy" id="283909"/>
    <lineage>
        <taxon>Eukaryota</taxon>
        <taxon>Metazoa</taxon>
        <taxon>Spiralia</taxon>
        <taxon>Lophotrochozoa</taxon>
        <taxon>Annelida</taxon>
        <taxon>Polychaeta</taxon>
        <taxon>Sedentaria</taxon>
        <taxon>Scolecida</taxon>
        <taxon>Capitellidae</taxon>
        <taxon>Capitella</taxon>
    </lineage>
</organism>
<proteinExistence type="predicted"/>
<dbReference type="EnsemblMetazoa" id="CapteT227442">
    <property type="protein sequence ID" value="CapteP227442"/>
    <property type="gene ID" value="CapteG227442"/>
</dbReference>